<feature type="transmembrane region" description="Helical" evidence="5">
    <location>
        <begin position="96"/>
        <end position="117"/>
    </location>
</feature>
<evidence type="ECO:0000313" key="6">
    <source>
        <dbReference type="EMBL" id="GGB42829.1"/>
    </source>
</evidence>
<evidence type="ECO:0000256" key="3">
    <source>
        <dbReference type="ARBA" id="ARBA00022989"/>
    </source>
</evidence>
<keyword evidence="4 5" id="KW-0472">Membrane</keyword>
<name>A0A9W5TXK1_9BACI</name>
<comment type="caution">
    <text evidence="6">The sequence shown here is derived from an EMBL/GenBank/DDBJ whole genome shotgun (WGS) entry which is preliminary data.</text>
</comment>
<protein>
    <submittedName>
        <fullName evidence="6">Membrane protein</fullName>
    </submittedName>
</protein>
<dbReference type="EMBL" id="BMJD01000014">
    <property type="protein sequence ID" value="GGB42829.1"/>
    <property type="molecule type" value="Genomic_DNA"/>
</dbReference>
<reference evidence="6" key="2">
    <citation type="submission" date="2020-09" db="EMBL/GenBank/DDBJ databases">
        <authorList>
            <person name="Sun Q."/>
            <person name="Zhou Y."/>
        </authorList>
    </citation>
    <scope>NUCLEOTIDE SEQUENCE</scope>
    <source>
        <strain evidence="6">CGMCC 1.15454</strain>
    </source>
</reference>
<evidence type="ECO:0000256" key="5">
    <source>
        <dbReference type="SAM" id="Phobius"/>
    </source>
</evidence>
<evidence type="ECO:0000256" key="1">
    <source>
        <dbReference type="ARBA" id="ARBA00004141"/>
    </source>
</evidence>
<keyword evidence="2 5" id="KW-0812">Transmembrane</keyword>
<sequence length="126" mass="14337">MRKLPMINWICYAVGYVFIATGIMKLLVDDFKVVFSNLAIPYPNSFLFIVAITEIVCGTLIVSRLYMKQATAPLIFIMLAALFLTKIPILTTNHGFLSFLYEARLDIVMLILLILLWQHVPGKKLN</sequence>
<evidence type="ECO:0000313" key="7">
    <source>
        <dbReference type="Proteomes" id="UP000621492"/>
    </source>
</evidence>
<dbReference type="InterPro" id="IPR032808">
    <property type="entry name" value="DoxX"/>
</dbReference>
<organism evidence="6 7">
    <name type="scientific">Lentibacillus populi</name>
    <dbReference type="NCBI Taxonomy" id="1827502"/>
    <lineage>
        <taxon>Bacteria</taxon>
        <taxon>Bacillati</taxon>
        <taxon>Bacillota</taxon>
        <taxon>Bacilli</taxon>
        <taxon>Bacillales</taxon>
        <taxon>Bacillaceae</taxon>
        <taxon>Lentibacillus</taxon>
    </lineage>
</organism>
<gene>
    <name evidence="6" type="ORF">GCM10011409_20500</name>
</gene>
<keyword evidence="3 5" id="KW-1133">Transmembrane helix</keyword>
<proteinExistence type="predicted"/>
<evidence type="ECO:0000256" key="2">
    <source>
        <dbReference type="ARBA" id="ARBA00022692"/>
    </source>
</evidence>
<reference evidence="6" key="1">
    <citation type="journal article" date="2014" name="Int. J. Syst. Evol. Microbiol.">
        <title>Complete genome sequence of Corynebacterium casei LMG S-19264T (=DSM 44701T), isolated from a smear-ripened cheese.</title>
        <authorList>
            <consortium name="US DOE Joint Genome Institute (JGI-PGF)"/>
            <person name="Walter F."/>
            <person name="Albersmeier A."/>
            <person name="Kalinowski J."/>
            <person name="Ruckert C."/>
        </authorList>
    </citation>
    <scope>NUCLEOTIDE SEQUENCE</scope>
    <source>
        <strain evidence="6">CGMCC 1.15454</strain>
    </source>
</reference>
<feature type="transmembrane region" description="Helical" evidence="5">
    <location>
        <begin position="74"/>
        <end position="90"/>
    </location>
</feature>
<comment type="subcellular location">
    <subcellularLocation>
        <location evidence="1">Membrane</location>
        <topology evidence="1">Multi-pass membrane protein</topology>
    </subcellularLocation>
</comment>
<dbReference type="Pfam" id="PF07681">
    <property type="entry name" value="DoxX"/>
    <property type="match status" value="1"/>
</dbReference>
<feature type="transmembrane region" description="Helical" evidence="5">
    <location>
        <begin position="7"/>
        <end position="28"/>
    </location>
</feature>
<accession>A0A9W5TXK1</accession>
<dbReference type="RefSeq" id="WP_088051666.1">
    <property type="nucleotide sequence ID" value="NZ_BMJD01000014.1"/>
</dbReference>
<dbReference type="GO" id="GO:0016020">
    <property type="term" value="C:membrane"/>
    <property type="evidence" value="ECO:0007669"/>
    <property type="project" value="UniProtKB-SubCell"/>
</dbReference>
<dbReference type="AlphaFoldDB" id="A0A9W5TXK1"/>
<dbReference type="Proteomes" id="UP000621492">
    <property type="component" value="Unassembled WGS sequence"/>
</dbReference>
<keyword evidence="7" id="KW-1185">Reference proteome</keyword>
<evidence type="ECO:0000256" key="4">
    <source>
        <dbReference type="ARBA" id="ARBA00023136"/>
    </source>
</evidence>
<feature type="transmembrane region" description="Helical" evidence="5">
    <location>
        <begin position="40"/>
        <end position="62"/>
    </location>
</feature>